<dbReference type="Proteomes" id="UP000283063">
    <property type="component" value="Chromosome"/>
</dbReference>
<dbReference type="PROSITE" id="PS51737">
    <property type="entry name" value="RECOMBINASE_DNA_BIND"/>
    <property type="match status" value="1"/>
</dbReference>
<evidence type="ECO:0000313" key="6">
    <source>
        <dbReference type="Proteomes" id="UP000283063"/>
    </source>
</evidence>
<dbReference type="EMBL" id="CP033219">
    <property type="protein sequence ID" value="AZV79065.1"/>
    <property type="molecule type" value="Genomic_DNA"/>
</dbReference>
<keyword evidence="3" id="KW-0175">Coiled coil</keyword>
<dbReference type="PANTHER" id="PTHR30461:SF2">
    <property type="entry name" value="SERINE RECOMBINASE PINE-RELATED"/>
    <property type="match status" value="1"/>
</dbReference>
<evidence type="ECO:0000313" key="5">
    <source>
        <dbReference type="EMBL" id="AZV79065.1"/>
    </source>
</evidence>
<dbReference type="Pfam" id="PF07508">
    <property type="entry name" value="Recombinase"/>
    <property type="match status" value="1"/>
</dbReference>
<organism evidence="5 6">
    <name type="scientific">Parasedimentitalea marina</name>
    <dbReference type="NCBI Taxonomy" id="2483033"/>
    <lineage>
        <taxon>Bacteria</taxon>
        <taxon>Pseudomonadati</taxon>
        <taxon>Pseudomonadota</taxon>
        <taxon>Alphaproteobacteria</taxon>
        <taxon>Rhodobacterales</taxon>
        <taxon>Paracoccaceae</taxon>
        <taxon>Parasedimentitalea</taxon>
    </lineage>
</organism>
<keyword evidence="1" id="KW-0238">DNA-binding</keyword>
<gene>
    <name evidence="5" type="ORF">EBB79_15085</name>
</gene>
<dbReference type="AlphaFoldDB" id="A0A3T0N4X4"/>
<evidence type="ECO:0000259" key="4">
    <source>
        <dbReference type="PROSITE" id="PS51737"/>
    </source>
</evidence>
<sequence length="400" mass="46208">MMSPWFFPIRSLAAVILCATPAWWLLLAFLDAQPNERFTVIFDDLKRFARDTRFHLDLRDAFRLRGASIECLNFKFDDTPEGEFIETIMAAQGALERKQNGRQVAQKMKARMQSGYWIHNPPVGYRYETVKGHGKLLIPNPPFDAIIREAIERYASGHFQTQAEVKRYFEKFPDFPRNKHGEIRQQRVTDILSQPLYTGYICSEVYGINWLKGYHEPLISVETYEKVQARRNGVAKAPMRKNIGNDFALRGFVCCADCNTPLRSSWTKGKTKRYPYYLCQSKAYASYGKSIARNQVESDVGDLIKQLQPSQKLFILATAMLKYAWDHQRNQSAEIVSAAKRKVMNIEKEIDALLTRILAASNNTVIARYEDKIAELENRRLDFPKKQRCKLLTAQPSKKN</sequence>
<dbReference type="InterPro" id="IPR050639">
    <property type="entry name" value="SSR_resolvase"/>
</dbReference>
<proteinExistence type="predicted"/>
<protein>
    <recommendedName>
        <fullName evidence="4">Recombinase domain-containing protein</fullName>
    </recommendedName>
</protein>
<name>A0A3T0N4X4_9RHOB</name>
<feature type="coiled-coil region" evidence="3">
    <location>
        <begin position="336"/>
        <end position="379"/>
    </location>
</feature>
<dbReference type="InterPro" id="IPR038109">
    <property type="entry name" value="DNA_bind_recomb_sf"/>
</dbReference>
<dbReference type="GO" id="GO:0000150">
    <property type="term" value="F:DNA strand exchange activity"/>
    <property type="evidence" value="ECO:0007669"/>
    <property type="project" value="InterPro"/>
</dbReference>
<dbReference type="PANTHER" id="PTHR30461">
    <property type="entry name" value="DNA-INVERTASE FROM LAMBDOID PROPHAGE"/>
    <property type="match status" value="1"/>
</dbReference>
<evidence type="ECO:0000256" key="2">
    <source>
        <dbReference type="ARBA" id="ARBA00023172"/>
    </source>
</evidence>
<dbReference type="OrthoDB" id="7277848at2"/>
<dbReference type="KEGG" id="sedi:EBB79_15085"/>
<dbReference type="Gene3D" id="3.90.1750.20">
    <property type="entry name" value="Putative Large Serine Recombinase, Chain B, Domain 2"/>
    <property type="match status" value="1"/>
</dbReference>
<evidence type="ECO:0000256" key="1">
    <source>
        <dbReference type="ARBA" id="ARBA00023125"/>
    </source>
</evidence>
<dbReference type="InterPro" id="IPR036162">
    <property type="entry name" value="Resolvase-like_N_sf"/>
</dbReference>
<dbReference type="SUPFAM" id="SSF53041">
    <property type="entry name" value="Resolvase-like"/>
    <property type="match status" value="1"/>
</dbReference>
<dbReference type="InterPro" id="IPR011109">
    <property type="entry name" value="DNA_bind_recombinase_dom"/>
</dbReference>
<reference evidence="5 6" key="1">
    <citation type="submission" date="2018-10" db="EMBL/GenBank/DDBJ databases">
        <title>Parasedimentitalea marina sp. nov., a psychrophilic bacterium isolated from deep seawater of the New Britain Trench.</title>
        <authorList>
            <person name="Cao J."/>
        </authorList>
    </citation>
    <scope>NUCLEOTIDE SEQUENCE [LARGE SCALE GENOMIC DNA]</scope>
    <source>
        <strain evidence="5 6">W43</strain>
    </source>
</reference>
<dbReference type="Gene3D" id="3.40.50.1390">
    <property type="entry name" value="Resolvase, N-terminal catalytic domain"/>
    <property type="match status" value="1"/>
</dbReference>
<dbReference type="Pfam" id="PF13408">
    <property type="entry name" value="Zn_ribbon_recom"/>
    <property type="match status" value="1"/>
</dbReference>
<keyword evidence="6" id="KW-1185">Reference proteome</keyword>
<feature type="domain" description="Recombinase" evidence="4">
    <location>
        <begin position="122"/>
        <end position="237"/>
    </location>
</feature>
<accession>A0A3T0N4X4</accession>
<dbReference type="Pfam" id="PF00239">
    <property type="entry name" value="Resolvase"/>
    <property type="match status" value="1"/>
</dbReference>
<dbReference type="GO" id="GO:0003677">
    <property type="term" value="F:DNA binding"/>
    <property type="evidence" value="ECO:0007669"/>
    <property type="project" value="UniProtKB-KW"/>
</dbReference>
<keyword evidence="2" id="KW-0233">DNA recombination</keyword>
<evidence type="ECO:0000256" key="3">
    <source>
        <dbReference type="SAM" id="Coils"/>
    </source>
</evidence>
<dbReference type="InterPro" id="IPR025827">
    <property type="entry name" value="Zn_ribbon_recom_dom"/>
</dbReference>
<dbReference type="InterPro" id="IPR006119">
    <property type="entry name" value="Resolv_N"/>
</dbReference>